<evidence type="ECO:0000256" key="1">
    <source>
        <dbReference type="ARBA" id="ARBA00006082"/>
    </source>
</evidence>
<dbReference type="GO" id="GO:0004519">
    <property type="term" value="F:endonuclease activity"/>
    <property type="evidence" value="ECO:0007669"/>
    <property type="project" value="UniProtKB-KW"/>
</dbReference>
<keyword evidence="2" id="KW-0378">Hydrolase</keyword>
<dbReference type="PANTHER" id="PTHR10073">
    <property type="entry name" value="DNA MISMATCH REPAIR PROTEIN MLH, PMS, MUTL"/>
    <property type="match status" value="1"/>
</dbReference>
<name>A0A9P6J2Q4_9FUNG</name>
<dbReference type="AlphaFoldDB" id="A0A9P6J2Q4"/>
<comment type="similarity">
    <text evidence="1">Belongs to the DNA mismatch repair MutL/HexB family.</text>
</comment>
<dbReference type="InterPro" id="IPR038973">
    <property type="entry name" value="MutL/Mlh/Pms-like"/>
</dbReference>
<dbReference type="OrthoDB" id="10263226at2759"/>
<evidence type="ECO:0000313" key="3">
    <source>
        <dbReference type="Proteomes" id="UP000749646"/>
    </source>
</evidence>
<dbReference type="Proteomes" id="UP000749646">
    <property type="component" value="Unassembled WGS sequence"/>
</dbReference>
<accession>A0A9P6J2Q4</accession>
<keyword evidence="3" id="KW-1185">Reference proteome</keyword>
<protein>
    <submittedName>
        <fullName evidence="2">Mismatch repair endonuclease pms2</fullName>
    </submittedName>
</protein>
<proteinExistence type="inferred from homology"/>
<dbReference type="Pfam" id="PF13589">
    <property type="entry name" value="HATPase_c_3"/>
    <property type="match status" value="1"/>
</dbReference>
<dbReference type="InterPro" id="IPR036890">
    <property type="entry name" value="HATPase_C_sf"/>
</dbReference>
<dbReference type="PANTHER" id="PTHR10073:SF52">
    <property type="entry name" value="MISMATCH REPAIR ENDONUCLEASE PMS2"/>
    <property type="match status" value="1"/>
</dbReference>
<dbReference type="GO" id="GO:0006298">
    <property type="term" value="P:mismatch repair"/>
    <property type="evidence" value="ECO:0007669"/>
    <property type="project" value="InterPro"/>
</dbReference>
<dbReference type="GO" id="GO:0032389">
    <property type="term" value="C:MutLalpha complex"/>
    <property type="evidence" value="ECO:0007669"/>
    <property type="project" value="TreeGrafter"/>
</dbReference>
<keyword evidence="2" id="KW-0255">Endonuclease</keyword>
<gene>
    <name evidence="2" type="primary">PMS2_2</name>
    <name evidence="2" type="ORF">BGZ65_000299</name>
</gene>
<dbReference type="EMBL" id="JAAAHW010006501">
    <property type="protein sequence ID" value="KAF9959539.1"/>
    <property type="molecule type" value="Genomic_DNA"/>
</dbReference>
<evidence type="ECO:0000313" key="2">
    <source>
        <dbReference type="EMBL" id="KAF9959539.1"/>
    </source>
</evidence>
<organism evidence="2 3">
    <name type="scientific">Modicella reniformis</name>
    <dbReference type="NCBI Taxonomy" id="1440133"/>
    <lineage>
        <taxon>Eukaryota</taxon>
        <taxon>Fungi</taxon>
        <taxon>Fungi incertae sedis</taxon>
        <taxon>Mucoromycota</taxon>
        <taxon>Mortierellomycotina</taxon>
        <taxon>Mortierellomycetes</taxon>
        <taxon>Mortierellales</taxon>
        <taxon>Mortierellaceae</taxon>
        <taxon>Modicella</taxon>
    </lineage>
</organism>
<dbReference type="Gene3D" id="3.30.565.10">
    <property type="entry name" value="Histidine kinase-like ATPase, C-terminal domain"/>
    <property type="match status" value="1"/>
</dbReference>
<dbReference type="PROSITE" id="PS00058">
    <property type="entry name" value="DNA_MISMATCH_REPAIR_1"/>
    <property type="match status" value="1"/>
</dbReference>
<comment type="caution">
    <text evidence="2">The sequence shown here is derived from an EMBL/GenBank/DDBJ whole genome shotgun (WGS) entry which is preliminary data.</text>
</comment>
<keyword evidence="2" id="KW-0540">Nuclease</keyword>
<dbReference type="InterPro" id="IPR014762">
    <property type="entry name" value="DNA_mismatch_repair_CS"/>
</dbReference>
<reference evidence="2" key="1">
    <citation type="journal article" date="2020" name="Fungal Divers.">
        <title>Resolving the Mortierellaceae phylogeny through synthesis of multi-gene phylogenetics and phylogenomics.</title>
        <authorList>
            <person name="Vandepol N."/>
            <person name="Liber J."/>
            <person name="Desiro A."/>
            <person name="Na H."/>
            <person name="Kennedy M."/>
            <person name="Barry K."/>
            <person name="Grigoriev I.V."/>
            <person name="Miller A.N."/>
            <person name="O'Donnell K."/>
            <person name="Stajich J.E."/>
            <person name="Bonito G."/>
        </authorList>
    </citation>
    <scope>NUCLEOTIDE SEQUENCE</scope>
    <source>
        <strain evidence="2">MES-2147</strain>
    </source>
</reference>
<dbReference type="GO" id="GO:0016887">
    <property type="term" value="F:ATP hydrolysis activity"/>
    <property type="evidence" value="ECO:0007669"/>
    <property type="project" value="InterPro"/>
</dbReference>
<sequence length="142" mass="15168">MTTNTATTSNNSIKAIDKESVHMICSGQVVLDMATAVKELLENNLDAGSTSFIKFKQMGLDHITVTDNGSGISDTNLETLALKHYTSKLSSFNDLAHVRSFGFRGEALSSLCALANLTVTTCTGTTGTGQEQGFWSNTLPKE</sequence>
<dbReference type="SUPFAM" id="SSF55874">
    <property type="entry name" value="ATPase domain of HSP90 chaperone/DNA topoisomerase II/histidine kinase"/>
    <property type="match status" value="1"/>
</dbReference>
<dbReference type="GO" id="GO:0140664">
    <property type="term" value="F:ATP-dependent DNA damage sensor activity"/>
    <property type="evidence" value="ECO:0007669"/>
    <property type="project" value="InterPro"/>
</dbReference>